<evidence type="ECO:0000259" key="4">
    <source>
        <dbReference type="Pfam" id="PF00685"/>
    </source>
</evidence>
<dbReference type="Gene3D" id="3.40.50.300">
    <property type="entry name" value="P-loop containing nucleotide triphosphate hydrolases"/>
    <property type="match status" value="1"/>
</dbReference>
<dbReference type="Pfam" id="PF00685">
    <property type="entry name" value="Sulfotransfer_1"/>
    <property type="match status" value="1"/>
</dbReference>
<feature type="domain" description="Sulfotransferase" evidence="4">
    <location>
        <begin position="81"/>
        <end position="309"/>
    </location>
</feature>
<comment type="similarity">
    <text evidence="1">Belongs to the sulfotransferase 1 family.</text>
</comment>
<reference evidence="5 6" key="1">
    <citation type="journal article" date="2021" name="Elife">
        <title>Chloroplast acquisition without the gene transfer in kleptoplastic sea slugs, Plakobranchus ocellatus.</title>
        <authorList>
            <person name="Maeda T."/>
            <person name="Takahashi S."/>
            <person name="Yoshida T."/>
            <person name="Shimamura S."/>
            <person name="Takaki Y."/>
            <person name="Nagai Y."/>
            <person name="Toyoda A."/>
            <person name="Suzuki Y."/>
            <person name="Arimoto A."/>
            <person name="Ishii H."/>
            <person name="Satoh N."/>
            <person name="Nishiyama T."/>
            <person name="Hasebe M."/>
            <person name="Maruyama T."/>
            <person name="Minagawa J."/>
            <person name="Obokata J."/>
            <person name="Shigenobu S."/>
        </authorList>
    </citation>
    <scope>NUCLEOTIDE SEQUENCE [LARGE SCALE GENOMIC DNA]</scope>
</reference>
<accession>A0AAV4BB15</accession>
<dbReference type="InterPro" id="IPR027417">
    <property type="entry name" value="P-loop_NTPase"/>
</dbReference>
<evidence type="ECO:0000256" key="1">
    <source>
        <dbReference type="ARBA" id="ARBA00005771"/>
    </source>
</evidence>
<evidence type="ECO:0000256" key="2">
    <source>
        <dbReference type="ARBA" id="ARBA00022679"/>
    </source>
</evidence>
<proteinExistence type="inferred from homology"/>
<dbReference type="InterPro" id="IPR000863">
    <property type="entry name" value="Sulfotransferase_dom"/>
</dbReference>
<dbReference type="AlphaFoldDB" id="A0AAV4BB15"/>
<dbReference type="Proteomes" id="UP000735302">
    <property type="component" value="Unassembled WGS sequence"/>
</dbReference>
<evidence type="ECO:0000313" key="5">
    <source>
        <dbReference type="EMBL" id="GFO16353.1"/>
    </source>
</evidence>
<sequence length="322" mass="37386">MSIKSETLESPNDHESTSADEIPVVDISNKGSNMPLNPFCFPERHLFKGLVFNGVPVIKCHVSDDSLTHIKKIRELELRTDDVIIAAYPKCGTHWVAEIVHMLLTGSAEYSARSKEHAMLEFTEDLSSLDQMISPRLLNSHLYFAHLPAQLTDKSVKVIHLIRNPKDVAVSLYHHMKQDSPDQFTFDNFLKGYTTEDYWRTSHQFNYLKQMYQFERENPHHPITHIHYEDLKKQLARFMGLEAGQQLCEDIVTACDFDKLKKADDNRAAPDNLNKVFDQFNVFRKGEVGDWKNQFTVAQSEMFDEFIARQNQSDFAFSFRWH</sequence>
<evidence type="ECO:0000313" key="6">
    <source>
        <dbReference type="Proteomes" id="UP000735302"/>
    </source>
</evidence>
<feature type="compositionally biased region" description="Polar residues" evidence="3">
    <location>
        <begin position="1"/>
        <end position="10"/>
    </location>
</feature>
<dbReference type="PANTHER" id="PTHR11783">
    <property type="entry name" value="SULFOTRANSFERASE SULT"/>
    <property type="match status" value="1"/>
</dbReference>
<dbReference type="GO" id="GO:0008146">
    <property type="term" value="F:sulfotransferase activity"/>
    <property type="evidence" value="ECO:0007669"/>
    <property type="project" value="InterPro"/>
</dbReference>
<dbReference type="SUPFAM" id="SSF52540">
    <property type="entry name" value="P-loop containing nucleoside triphosphate hydrolases"/>
    <property type="match status" value="1"/>
</dbReference>
<comment type="caution">
    <text evidence="5">The sequence shown here is derived from an EMBL/GenBank/DDBJ whole genome shotgun (WGS) entry which is preliminary data.</text>
</comment>
<evidence type="ECO:0000256" key="3">
    <source>
        <dbReference type="SAM" id="MobiDB-lite"/>
    </source>
</evidence>
<name>A0AAV4BB15_9GAST</name>
<organism evidence="5 6">
    <name type="scientific">Plakobranchus ocellatus</name>
    <dbReference type="NCBI Taxonomy" id="259542"/>
    <lineage>
        <taxon>Eukaryota</taxon>
        <taxon>Metazoa</taxon>
        <taxon>Spiralia</taxon>
        <taxon>Lophotrochozoa</taxon>
        <taxon>Mollusca</taxon>
        <taxon>Gastropoda</taxon>
        <taxon>Heterobranchia</taxon>
        <taxon>Euthyneura</taxon>
        <taxon>Panpulmonata</taxon>
        <taxon>Sacoglossa</taxon>
        <taxon>Placobranchoidea</taxon>
        <taxon>Plakobranchidae</taxon>
        <taxon>Plakobranchus</taxon>
    </lineage>
</organism>
<keyword evidence="2" id="KW-0808">Transferase</keyword>
<feature type="region of interest" description="Disordered" evidence="3">
    <location>
        <begin position="1"/>
        <end position="22"/>
    </location>
</feature>
<gene>
    <name evidence="5" type="ORF">PoB_004285800</name>
</gene>
<dbReference type="EMBL" id="BLXT01004660">
    <property type="protein sequence ID" value="GFO16353.1"/>
    <property type="molecule type" value="Genomic_DNA"/>
</dbReference>
<keyword evidence="6" id="KW-1185">Reference proteome</keyword>
<protein>
    <submittedName>
        <fullName evidence="5">Sulfotransferase 1c4</fullName>
    </submittedName>
</protein>